<dbReference type="Proteomes" id="UP000320513">
    <property type="component" value="Unassembled WGS sequence"/>
</dbReference>
<dbReference type="AlphaFoldDB" id="A0A557WVH8"/>
<keyword evidence="2" id="KW-1185">Reference proteome</keyword>
<protein>
    <submittedName>
        <fullName evidence="1">Uncharacterized protein</fullName>
    </submittedName>
</protein>
<dbReference type="RefSeq" id="WP_144957278.1">
    <property type="nucleotide sequence ID" value="NZ_VMQU01000237.1"/>
</dbReference>
<evidence type="ECO:0000313" key="2">
    <source>
        <dbReference type="Proteomes" id="UP000320513"/>
    </source>
</evidence>
<reference evidence="1 2" key="1">
    <citation type="submission" date="2019-07" db="EMBL/GenBank/DDBJ databases">
        <title>New Mycobacterium species.</title>
        <authorList>
            <person name="Tortoli E."/>
            <person name="Ghielmetti G."/>
            <person name="Friedel U."/>
            <person name="Trovato A."/>
        </authorList>
    </citation>
    <scope>NUCLEOTIDE SEQUENCE [LARGE SCALE GENOMIC DNA]</scope>
    <source>
        <strain evidence="1 2">16-83</strain>
    </source>
</reference>
<proteinExistence type="predicted"/>
<evidence type="ECO:0000313" key="1">
    <source>
        <dbReference type="EMBL" id="TVS77277.1"/>
    </source>
</evidence>
<organism evidence="1 2">
    <name type="scientific">Mycobacterium helveticum</name>
    <dbReference type="NCBI Taxonomy" id="2592811"/>
    <lineage>
        <taxon>Bacteria</taxon>
        <taxon>Bacillati</taxon>
        <taxon>Actinomycetota</taxon>
        <taxon>Actinomycetes</taxon>
        <taxon>Mycobacteriales</taxon>
        <taxon>Mycobacteriaceae</taxon>
        <taxon>Mycobacterium</taxon>
    </lineage>
</organism>
<comment type="caution">
    <text evidence="1">The sequence shown here is derived from an EMBL/GenBank/DDBJ whole genome shotgun (WGS) entry which is preliminary data.</text>
</comment>
<sequence length="66" mass="6909">MKSGADRIESTPQRIVATVEATVVDLMALVRTVGLSIEAVELTWTGFSPPRVSAMAISAAFSSTLA</sequence>
<accession>A0A557WVH8</accession>
<dbReference type="EMBL" id="VMQU01000237">
    <property type="protein sequence ID" value="TVS77277.1"/>
    <property type="molecule type" value="Genomic_DNA"/>
</dbReference>
<gene>
    <name evidence="1" type="ORF">FPZ47_27010</name>
</gene>
<name>A0A557WVH8_9MYCO</name>